<accession>A0A098ENR3</accession>
<dbReference type="InterPro" id="IPR035681">
    <property type="entry name" value="ComA-like_MBL"/>
</dbReference>
<reference evidence="4 5" key="1">
    <citation type="submission" date="2014-09" db="EMBL/GenBank/DDBJ databases">
        <authorList>
            <person name="Urmite Genomes Urmite Genomes"/>
        </authorList>
    </citation>
    <scope>NUCLEOTIDE SEQUENCE [LARGE SCALE GENOMIC DNA]</scope>
    <source>
        <strain evidence="4 5">ES2</strain>
    </source>
</reference>
<feature type="domain" description="SLH" evidence="2">
    <location>
        <begin position="94"/>
        <end position="157"/>
    </location>
</feature>
<dbReference type="PROSITE" id="PS51272">
    <property type="entry name" value="SLH"/>
    <property type="match status" value="3"/>
</dbReference>
<dbReference type="Proteomes" id="UP000043699">
    <property type="component" value="Unassembled WGS sequence"/>
</dbReference>
<dbReference type="Pfam" id="PF00932">
    <property type="entry name" value="LTD"/>
    <property type="match status" value="1"/>
</dbReference>
<feature type="signal peptide" evidence="1">
    <location>
        <begin position="1"/>
        <end position="35"/>
    </location>
</feature>
<feature type="domain" description="SLH" evidence="2">
    <location>
        <begin position="158"/>
        <end position="217"/>
    </location>
</feature>
<dbReference type="CDD" id="cd07731">
    <property type="entry name" value="ComA-like_MBL-fold"/>
    <property type="match status" value="1"/>
</dbReference>
<dbReference type="InterPro" id="IPR001119">
    <property type="entry name" value="SLH_dom"/>
</dbReference>
<sequence>MLFLAIKGGFRLKKLGLALAATLFVSSFSASPSSAAGFPDVSDTNRFHKEIQYLSDEGVITGFTDGKFQPKAGVTRGQAAIMLGKALGYSAEKQNTPFKDVDASIVSSGYIEKLVKEGIISGYPDGTFKPAKTVTRAEMAIFISRAFDWDYEGEPEYFFDVQKGMKAYHAIQKLSAWGVAAGYEQSMFRPAETLTREQFAAFTARAMNLNEFGVGPDEVEVAFLDVGQGDATYVEYADGRAVLIDAGPNAEQISRALKEIGARPIDALILTHPDPEHMGGAAWVIENYGVQKVYESGLPIDPVVFKDYENAIQQNNVAVKTAKTGDNLSLDASVAIQVLHADPKAETADDGGMVLKMTSDLWDFLLAGDATPEVQQHLVDKYDLKADVLQVPHHGEETYYTYPLIDEVKARMAILSYSGKPDDSVVNDLRASGSDIYDTHNQGNVIYVITDEFMRMNVNRYLFGYGQLVPDIRIVKKDLKAEVVTLTNYDRVNADMTGFTLVSVKGNETFKFPDGFILRSGQSVDITSGPNAVHQPPKSLKWTNAEVWDDRGDAAKLFEFPSSMLDEMP</sequence>
<feature type="domain" description="SLH" evidence="2">
    <location>
        <begin position="34"/>
        <end position="93"/>
    </location>
</feature>
<dbReference type="InterPro" id="IPR036866">
    <property type="entry name" value="RibonucZ/Hydroxyglut_hydro"/>
</dbReference>
<dbReference type="SUPFAM" id="SSF56281">
    <property type="entry name" value="Metallo-hydrolase/oxidoreductase"/>
    <property type="match status" value="1"/>
</dbReference>
<feature type="domain" description="LTD" evidence="3">
    <location>
        <begin position="454"/>
        <end position="569"/>
    </location>
</feature>
<evidence type="ECO:0000313" key="4">
    <source>
        <dbReference type="EMBL" id="CEG23422.1"/>
    </source>
</evidence>
<dbReference type="InterPro" id="IPR036415">
    <property type="entry name" value="Lamin_tail_dom_sf"/>
</dbReference>
<dbReference type="SMART" id="SM00849">
    <property type="entry name" value="Lactamase_B"/>
    <property type="match status" value="1"/>
</dbReference>
<proteinExistence type="predicted"/>
<keyword evidence="1" id="KW-0732">Signal</keyword>
<keyword evidence="5" id="KW-1185">Reference proteome</keyword>
<dbReference type="InterPro" id="IPR001279">
    <property type="entry name" value="Metallo-B-lactamas"/>
</dbReference>
<dbReference type="InterPro" id="IPR001322">
    <property type="entry name" value="Lamin_tail_dom"/>
</dbReference>
<feature type="chain" id="PRO_5001940694" evidence="1">
    <location>
        <begin position="36"/>
        <end position="569"/>
    </location>
</feature>
<dbReference type="OrthoDB" id="9761531at2"/>
<dbReference type="AlphaFoldDB" id="A0A098ENR3"/>
<evidence type="ECO:0000259" key="2">
    <source>
        <dbReference type="PROSITE" id="PS51272"/>
    </source>
</evidence>
<organism evidence="4 5">
    <name type="scientific">Planococcus massiliensis</name>
    <dbReference type="NCBI Taxonomy" id="1499687"/>
    <lineage>
        <taxon>Bacteria</taxon>
        <taxon>Bacillati</taxon>
        <taxon>Bacillota</taxon>
        <taxon>Bacilli</taxon>
        <taxon>Bacillales</taxon>
        <taxon>Caryophanaceae</taxon>
        <taxon>Planococcus</taxon>
    </lineage>
</organism>
<dbReference type="PANTHER" id="PTHR30619">
    <property type="entry name" value="DNA INTERNALIZATION/COMPETENCE PROTEIN COMEC/REC2"/>
    <property type="match status" value="1"/>
</dbReference>
<evidence type="ECO:0000256" key="1">
    <source>
        <dbReference type="SAM" id="SignalP"/>
    </source>
</evidence>
<dbReference type="Pfam" id="PF00753">
    <property type="entry name" value="Lactamase_B"/>
    <property type="match status" value="1"/>
</dbReference>
<dbReference type="InterPro" id="IPR052159">
    <property type="entry name" value="Competence_DNA_uptake"/>
</dbReference>
<evidence type="ECO:0000259" key="3">
    <source>
        <dbReference type="PROSITE" id="PS51841"/>
    </source>
</evidence>
<dbReference type="SUPFAM" id="SSF74853">
    <property type="entry name" value="Lamin A/C globular tail domain"/>
    <property type="match status" value="1"/>
</dbReference>
<dbReference type="PANTHER" id="PTHR30619:SF1">
    <property type="entry name" value="RECOMBINATION PROTEIN 2"/>
    <property type="match status" value="1"/>
</dbReference>
<protein>
    <submittedName>
        <fullName evidence="4">Cellulosome-anchoring protein</fullName>
    </submittedName>
</protein>
<dbReference type="Pfam" id="PF00395">
    <property type="entry name" value="SLH"/>
    <property type="match status" value="3"/>
</dbReference>
<gene>
    <name evidence="4" type="primary">ancA_3</name>
    <name evidence="4" type="ORF">BN1080_02398</name>
</gene>
<dbReference type="Gene3D" id="2.60.40.1260">
    <property type="entry name" value="Lamin Tail domain"/>
    <property type="match status" value="1"/>
</dbReference>
<name>A0A098ENR3_9BACL</name>
<dbReference type="STRING" id="1499687.BN1080_02398"/>
<dbReference type="PROSITE" id="PS51841">
    <property type="entry name" value="LTD"/>
    <property type="match status" value="1"/>
</dbReference>
<dbReference type="Gene3D" id="3.60.15.10">
    <property type="entry name" value="Ribonuclease Z/Hydroxyacylglutathione hydrolase-like"/>
    <property type="match status" value="1"/>
</dbReference>
<evidence type="ECO:0000313" key="5">
    <source>
        <dbReference type="Proteomes" id="UP000043699"/>
    </source>
</evidence>
<dbReference type="EMBL" id="CCXS01000001">
    <property type="protein sequence ID" value="CEG23422.1"/>
    <property type="molecule type" value="Genomic_DNA"/>
</dbReference>